<evidence type="ECO:0000256" key="5">
    <source>
        <dbReference type="ARBA" id="ARBA00022989"/>
    </source>
</evidence>
<proteinExistence type="inferred from homology"/>
<dbReference type="InterPro" id="IPR051447">
    <property type="entry name" value="Lipoprotein-release_system"/>
</dbReference>
<organism evidence="10">
    <name type="scientific">Prosthecochloris aestuarii</name>
    <dbReference type="NCBI Taxonomy" id="1102"/>
    <lineage>
        <taxon>Bacteria</taxon>
        <taxon>Pseudomonadati</taxon>
        <taxon>Chlorobiota</taxon>
        <taxon>Chlorobiia</taxon>
        <taxon>Chlorobiales</taxon>
        <taxon>Chlorobiaceae</taxon>
        <taxon>Prosthecochloris</taxon>
    </lineage>
</organism>
<dbReference type="GO" id="GO:0098797">
    <property type="term" value="C:plasma membrane protein complex"/>
    <property type="evidence" value="ECO:0007669"/>
    <property type="project" value="TreeGrafter"/>
</dbReference>
<feature type="transmembrane region" description="Helical" evidence="7">
    <location>
        <begin position="386"/>
        <end position="403"/>
    </location>
</feature>
<name>A0A831SP13_PROAE</name>
<dbReference type="AlphaFoldDB" id="A0A831SP13"/>
<evidence type="ECO:0000313" key="10">
    <source>
        <dbReference type="EMBL" id="HED30346.1"/>
    </source>
</evidence>
<sequence length="424" mass="45806">MTFLDELSIAWVHLKERRRQTLLTAMGVAVGAAMLITTIAVARGSTQNVINRIIDIAPHVTVSPEPLEPLVPDNLLGTGPGIFSMVDRHIAESEKETIKNYGEVIARLREAEGIEVVSPYVTSRLIIRNKSRFASCIAKGVEPEKEAAIANLSSSLLEPNGLVELDYTPSGILLGDQLAEKLDASYHSRLVLISSSGTEYPVIVVGRYNSGFNARDEREAYINLQLAQRIEDVGATAVTGIGLRTSDVSQAAVTAAKAENLTGYHAESWDETNRNIIDFYNRNGIITLVLVGFVFVVAGLGVSSVMTTVVLQKTRDIAIMRSMGVQRQSITRIFMLEGFMIGALGSALGSPLGHLICNLVSRIRYETNTAATLQSDRLLLVETPESHILVIVFGIAIAVFSSFSPARRAAGFMPVQVLRGQGGG</sequence>
<dbReference type="InterPro" id="IPR003838">
    <property type="entry name" value="ABC3_permease_C"/>
</dbReference>
<evidence type="ECO:0000256" key="6">
    <source>
        <dbReference type="ARBA" id="ARBA00023136"/>
    </source>
</evidence>
<keyword evidence="4 7" id="KW-0812">Transmembrane</keyword>
<dbReference type="EMBL" id="DSBW01000031">
    <property type="protein sequence ID" value="HED30346.1"/>
    <property type="molecule type" value="Genomic_DNA"/>
</dbReference>
<keyword evidence="3" id="KW-1003">Cell membrane</keyword>
<feature type="transmembrane region" description="Helical" evidence="7">
    <location>
        <begin position="21"/>
        <end position="42"/>
    </location>
</feature>
<protein>
    <submittedName>
        <fullName evidence="10">ABC transporter permease</fullName>
    </submittedName>
</protein>
<dbReference type="Pfam" id="PF02687">
    <property type="entry name" value="FtsX"/>
    <property type="match status" value="1"/>
</dbReference>
<gene>
    <name evidence="10" type="ORF">ENN50_01370</name>
</gene>
<evidence type="ECO:0000256" key="1">
    <source>
        <dbReference type="ARBA" id="ARBA00004651"/>
    </source>
</evidence>
<dbReference type="GO" id="GO:0044874">
    <property type="term" value="P:lipoprotein localization to outer membrane"/>
    <property type="evidence" value="ECO:0007669"/>
    <property type="project" value="TreeGrafter"/>
</dbReference>
<accession>A0A831SP13</accession>
<dbReference type="Pfam" id="PF12704">
    <property type="entry name" value="MacB_PCD"/>
    <property type="match status" value="1"/>
</dbReference>
<comment type="similarity">
    <text evidence="2">Belongs to the ABC-4 integral membrane protein family. LolC/E subfamily.</text>
</comment>
<dbReference type="PANTHER" id="PTHR30489:SF0">
    <property type="entry name" value="LIPOPROTEIN-RELEASING SYSTEM TRANSMEMBRANE PROTEIN LOLE"/>
    <property type="match status" value="1"/>
</dbReference>
<comment type="caution">
    <text evidence="10">The sequence shown here is derived from an EMBL/GenBank/DDBJ whole genome shotgun (WGS) entry which is preliminary data.</text>
</comment>
<feature type="domain" description="ABC3 transporter permease C-terminal" evidence="8">
    <location>
        <begin position="289"/>
        <end position="410"/>
    </location>
</feature>
<comment type="subcellular location">
    <subcellularLocation>
        <location evidence="1">Cell membrane</location>
        <topology evidence="1">Multi-pass membrane protein</topology>
    </subcellularLocation>
</comment>
<dbReference type="Proteomes" id="UP000886335">
    <property type="component" value="Unassembled WGS sequence"/>
</dbReference>
<dbReference type="InterPro" id="IPR025857">
    <property type="entry name" value="MacB_PCD"/>
</dbReference>
<dbReference type="PANTHER" id="PTHR30489">
    <property type="entry name" value="LIPOPROTEIN-RELEASING SYSTEM TRANSMEMBRANE PROTEIN LOLE"/>
    <property type="match status" value="1"/>
</dbReference>
<evidence type="ECO:0000256" key="4">
    <source>
        <dbReference type="ARBA" id="ARBA00022692"/>
    </source>
</evidence>
<reference evidence="10" key="1">
    <citation type="journal article" date="2020" name="mSystems">
        <title>Genome- and Community-Level Interaction Insights into Carbon Utilization and Element Cycling Functions of Hydrothermarchaeota in Hydrothermal Sediment.</title>
        <authorList>
            <person name="Zhou Z."/>
            <person name="Liu Y."/>
            <person name="Xu W."/>
            <person name="Pan J."/>
            <person name="Luo Z.H."/>
            <person name="Li M."/>
        </authorList>
    </citation>
    <scope>NUCLEOTIDE SEQUENCE [LARGE SCALE GENOMIC DNA]</scope>
    <source>
        <strain evidence="10">SpSt-1181</strain>
    </source>
</reference>
<evidence type="ECO:0000256" key="3">
    <source>
        <dbReference type="ARBA" id="ARBA00022475"/>
    </source>
</evidence>
<evidence type="ECO:0000259" key="8">
    <source>
        <dbReference type="Pfam" id="PF02687"/>
    </source>
</evidence>
<feature type="transmembrane region" description="Helical" evidence="7">
    <location>
        <begin position="333"/>
        <end position="356"/>
    </location>
</feature>
<evidence type="ECO:0000259" key="9">
    <source>
        <dbReference type="Pfam" id="PF12704"/>
    </source>
</evidence>
<feature type="transmembrane region" description="Helical" evidence="7">
    <location>
        <begin position="285"/>
        <end position="312"/>
    </location>
</feature>
<feature type="domain" description="MacB-like periplasmic core" evidence="9">
    <location>
        <begin position="21"/>
        <end position="258"/>
    </location>
</feature>
<keyword evidence="5 7" id="KW-1133">Transmembrane helix</keyword>
<evidence type="ECO:0000256" key="7">
    <source>
        <dbReference type="SAM" id="Phobius"/>
    </source>
</evidence>
<evidence type="ECO:0000256" key="2">
    <source>
        <dbReference type="ARBA" id="ARBA00005236"/>
    </source>
</evidence>
<keyword evidence="6 7" id="KW-0472">Membrane</keyword>